<proteinExistence type="predicted"/>
<dbReference type="EMBL" id="DS268449">
    <property type="protein sequence ID" value="EFP03400.1"/>
    <property type="molecule type" value="Genomic_DNA"/>
</dbReference>
<dbReference type="Proteomes" id="UP000008281">
    <property type="component" value="Unassembled WGS sequence"/>
</dbReference>
<keyword evidence="1" id="KW-0812">Transmembrane</keyword>
<keyword evidence="1" id="KW-1133">Transmembrane helix</keyword>
<protein>
    <recommendedName>
        <fullName evidence="4">F-box associated domain-containing protein</fullName>
    </recommendedName>
</protein>
<dbReference type="PANTHER" id="PTHR31379:SF1">
    <property type="entry name" value="F-BOX C PROTEIN-RELATED"/>
    <property type="match status" value="1"/>
</dbReference>
<keyword evidence="1" id="KW-0472">Membrane</keyword>
<organism evidence="3">
    <name type="scientific">Caenorhabditis remanei</name>
    <name type="common">Caenorhabditis vulgaris</name>
    <dbReference type="NCBI Taxonomy" id="31234"/>
    <lineage>
        <taxon>Eukaryota</taxon>
        <taxon>Metazoa</taxon>
        <taxon>Ecdysozoa</taxon>
        <taxon>Nematoda</taxon>
        <taxon>Chromadorea</taxon>
        <taxon>Rhabditida</taxon>
        <taxon>Rhabditina</taxon>
        <taxon>Rhabditomorpha</taxon>
        <taxon>Rhabditoidea</taxon>
        <taxon>Rhabditidae</taxon>
        <taxon>Peloderinae</taxon>
        <taxon>Caenorhabditis</taxon>
    </lineage>
</organism>
<gene>
    <name evidence="2" type="ORF">CRE_09599</name>
</gene>
<dbReference type="AlphaFoldDB" id="E3MJ86"/>
<evidence type="ECO:0008006" key="4">
    <source>
        <dbReference type="Google" id="ProtNLM"/>
    </source>
</evidence>
<dbReference type="Pfam" id="PF12078">
    <property type="entry name" value="DUF3557"/>
    <property type="match status" value="1"/>
</dbReference>
<accession>E3MJ86</accession>
<name>E3MJ86_CAERE</name>
<evidence type="ECO:0000256" key="1">
    <source>
        <dbReference type="SAM" id="Phobius"/>
    </source>
</evidence>
<dbReference type="PANTHER" id="PTHR31379">
    <property type="entry name" value="F-BOX C PROTEIN-RELATED-RELATED"/>
    <property type="match status" value="1"/>
</dbReference>
<dbReference type="InterPro" id="IPR021942">
    <property type="entry name" value="DUF3557"/>
</dbReference>
<evidence type="ECO:0000313" key="3">
    <source>
        <dbReference type="Proteomes" id="UP000008281"/>
    </source>
</evidence>
<feature type="transmembrane region" description="Helical" evidence="1">
    <location>
        <begin position="293"/>
        <end position="313"/>
    </location>
</feature>
<dbReference type="OMA" id="YISEDWT"/>
<sequence length="314" mass="35902">MTKPWTFLSLKAVFEYMDGNKRLELNSHCPALRSVELSAPLNLQSVTLENDKIVVNNVCYKVKSTERIKTILDGRKEVRVEFLKIRNSSVLPDNLKIRTRSLDSGDIDLEVVLPFIKRTSFPLNELRVNISKTPNLKEYLGFTLTLILFETNNDGENGDLVRSILYDRKSPNIVLENISLSSNTTVTLIQNWKNYQKDIGTVLTMQDEYWDQDLPDLDEILEASNGRIVYFYDSIIQNKMDRRCISFPFNETSEVILYTIRDGPNGKRRTKLEVLPIGSTGPGTLFDTFIDSLSLFIVVLLLIDLLLLLLCSLI</sequence>
<evidence type="ECO:0000313" key="2">
    <source>
        <dbReference type="EMBL" id="EFP03400.1"/>
    </source>
</evidence>
<dbReference type="HOGENOM" id="CLU_080247_0_0_1"/>
<reference evidence="2" key="1">
    <citation type="submission" date="2007-07" db="EMBL/GenBank/DDBJ databases">
        <title>PCAP assembly of the Caenorhabditis remanei genome.</title>
        <authorList>
            <consortium name="The Caenorhabditis remanei Sequencing Consortium"/>
            <person name="Wilson R.K."/>
        </authorList>
    </citation>
    <scope>NUCLEOTIDE SEQUENCE [LARGE SCALE GENOMIC DNA]</scope>
    <source>
        <strain evidence="2">PB4641</strain>
    </source>
</reference>
<keyword evidence="3" id="KW-1185">Reference proteome</keyword>
<dbReference type="InParanoid" id="E3MJ86"/>